<feature type="compositionally biased region" description="Pro residues" evidence="1">
    <location>
        <begin position="608"/>
        <end position="617"/>
    </location>
</feature>
<evidence type="ECO:0000256" key="1">
    <source>
        <dbReference type="SAM" id="MobiDB-lite"/>
    </source>
</evidence>
<accession>A0AA39U399</accession>
<feature type="region of interest" description="Disordered" evidence="1">
    <location>
        <begin position="532"/>
        <end position="640"/>
    </location>
</feature>
<name>A0AA39U399_9PEZI</name>
<proteinExistence type="predicted"/>
<dbReference type="Proteomes" id="UP001175000">
    <property type="component" value="Unassembled WGS sequence"/>
</dbReference>
<comment type="caution">
    <text evidence="2">The sequence shown here is derived from an EMBL/GenBank/DDBJ whole genome shotgun (WGS) entry which is preliminary data.</text>
</comment>
<keyword evidence="3" id="KW-1185">Reference proteome</keyword>
<feature type="compositionally biased region" description="Basic and acidic residues" evidence="1">
    <location>
        <begin position="304"/>
        <end position="318"/>
    </location>
</feature>
<feature type="compositionally biased region" description="Polar residues" evidence="1">
    <location>
        <begin position="534"/>
        <end position="544"/>
    </location>
</feature>
<protein>
    <submittedName>
        <fullName evidence="2">Uncharacterized protein</fullName>
    </submittedName>
</protein>
<feature type="region of interest" description="Disordered" evidence="1">
    <location>
        <begin position="1"/>
        <end position="181"/>
    </location>
</feature>
<evidence type="ECO:0000313" key="3">
    <source>
        <dbReference type="Proteomes" id="UP001175000"/>
    </source>
</evidence>
<feature type="region of interest" description="Disordered" evidence="1">
    <location>
        <begin position="201"/>
        <end position="222"/>
    </location>
</feature>
<dbReference type="EMBL" id="JAULSU010000007">
    <property type="protein sequence ID" value="KAK0611568.1"/>
    <property type="molecule type" value="Genomic_DNA"/>
</dbReference>
<feature type="region of interest" description="Disordered" evidence="1">
    <location>
        <begin position="243"/>
        <end position="498"/>
    </location>
</feature>
<feature type="compositionally biased region" description="Basic and acidic residues" evidence="1">
    <location>
        <begin position="255"/>
        <end position="264"/>
    </location>
</feature>
<feature type="compositionally biased region" description="Polar residues" evidence="1">
    <location>
        <begin position="123"/>
        <end position="136"/>
    </location>
</feature>
<organism evidence="2 3">
    <name type="scientific">Immersiella caudata</name>
    <dbReference type="NCBI Taxonomy" id="314043"/>
    <lineage>
        <taxon>Eukaryota</taxon>
        <taxon>Fungi</taxon>
        <taxon>Dikarya</taxon>
        <taxon>Ascomycota</taxon>
        <taxon>Pezizomycotina</taxon>
        <taxon>Sordariomycetes</taxon>
        <taxon>Sordariomycetidae</taxon>
        <taxon>Sordariales</taxon>
        <taxon>Lasiosphaeriaceae</taxon>
        <taxon>Immersiella</taxon>
    </lineage>
</organism>
<feature type="compositionally biased region" description="Basic residues" evidence="1">
    <location>
        <begin position="289"/>
        <end position="303"/>
    </location>
</feature>
<dbReference type="AlphaFoldDB" id="A0AA39U399"/>
<sequence length="692" mass="72333">MAQPSSLSSNNPFRRNGSSASVPTPVAAPPPPFPDALDSPSDVAPSMPSSDQFRAQLQAMPRTAQPPPTTSFQKPKVVKKVRVQSPPPSSPESASAPERYSRRSPGSEDSSSSSEDEPGEISNPFNIVLPTTSTDAENSELSKDDPPQRVPHRAPPNPFQRTLQDLETGSKEAAQIVDSPLGTRGALDVDAFKRLLLTGQAGGPGAAQITPPTSASVPAQGAHLATQTGDVASLTDASSISRQSIFDATYPPVHDTPRTSHEISEPEGDDDQHGLIGNNRPKPQSPTTLRKKPPPPSSRHGKLIKVELKGKDPQDGNDRPASASPRAAKGPASLPHSTTSAEPTTPLEVNKPLPPAPHRHPIEEEAESIFDREAAGKVPEPAGELVEEPLHVARPPTPPKPSHHTPTATTNSPQSAKKPPPPPRRNPHGHGRSESKTSVLVTPLAANHPEELDTLARRSSQDSTRSRSSSLRVSIHAPAPAPPPPRRPAHNSRPSNAFISPSAVSFASIQPTGSEKSPYEVAEFSPLSPAAMTAINSSNSQTPSPRIDASGSGTEATTTIPSPLHHGGVHPKLFPPPPPPARSVSTRSKRPPSVSSLDATSRRVGTPLAPPPPPPPRQRGSSKGSVDGSGLAARKGSAEGVKILEGKLAEEPTVDAALVEKAGAAPDILADLTALQREVDALRGKVEQAGTG</sequence>
<feature type="compositionally biased region" description="Polar residues" evidence="1">
    <location>
        <begin position="551"/>
        <end position="561"/>
    </location>
</feature>
<evidence type="ECO:0000313" key="2">
    <source>
        <dbReference type="EMBL" id="KAK0611568.1"/>
    </source>
</evidence>
<feature type="compositionally biased region" description="Low complexity" evidence="1">
    <location>
        <begin position="461"/>
        <end position="478"/>
    </location>
</feature>
<reference evidence="2" key="1">
    <citation type="submission" date="2023-06" db="EMBL/GenBank/DDBJ databases">
        <title>Genome-scale phylogeny and comparative genomics of the fungal order Sordariales.</title>
        <authorList>
            <consortium name="Lawrence Berkeley National Laboratory"/>
            <person name="Hensen N."/>
            <person name="Bonometti L."/>
            <person name="Westerberg I."/>
            <person name="Brannstrom I.O."/>
            <person name="Guillou S."/>
            <person name="Cros-Aarteil S."/>
            <person name="Calhoun S."/>
            <person name="Haridas S."/>
            <person name="Kuo A."/>
            <person name="Mondo S."/>
            <person name="Pangilinan J."/>
            <person name="Riley R."/>
            <person name="Labutti K."/>
            <person name="Andreopoulos B."/>
            <person name="Lipzen A."/>
            <person name="Chen C."/>
            <person name="Yanf M."/>
            <person name="Daum C."/>
            <person name="Ng V."/>
            <person name="Clum A."/>
            <person name="Steindorff A."/>
            <person name="Ohm R."/>
            <person name="Martin F."/>
            <person name="Silar P."/>
            <person name="Natvig D."/>
            <person name="Lalanne C."/>
            <person name="Gautier V."/>
            <person name="Ament-Velasquez S.L."/>
            <person name="Kruys A."/>
            <person name="Hutchinson M.I."/>
            <person name="Powell A.J."/>
            <person name="Barry K."/>
            <person name="Miller A.N."/>
            <person name="Grigoriev I.V."/>
            <person name="Debuchy R."/>
            <person name="Gladieux P."/>
            <person name="Thoren M.H."/>
            <person name="Johannesson H."/>
        </authorList>
    </citation>
    <scope>NUCLEOTIDE SEQUENCE</scope>
    <source>
        <strain evidence="2">CBS 606.72</strain>
    </source>
</reference>
<feature type="compositionally biased region" description="Low complexity" evidence="1">
    <location>
        <begin position="91"/>
        <end position="113"/>
    </location>
</feature>
<feature type="compositionally biased region" description="Low complexity" evidence="1">
    <location>
        <begin position="404"/>
        <end position="417"/>
    </location>
</feature>
<gene>
    <name evidence="2" type="ORF">B0T14DRAFT_331489</name>
</gene>
<feature type="compositionally biased region" description="Basic and acidic residues" evidence="1">
    <location>
        <begin position="448"/>
        <end position="460"/>
    </location>
</feature>
<feature type="compositionally biased region" description="Polar residues" evidence="1">
    <location>
        <begin position="1"/>
        <end position="17"/>
    </location>
</feature>